<dbReference type="InterPro" id="IPR003593">
    <property type="entry name" value="AAA+_ATPase"/>
</dbReference>
<evidence type="ECO:0000256" key="2">
    <source>
        <dbReference type="ARBA" id="ARBA00022741"/>
    </source>
</evidence>
<feature type="domain" description="ABC transporter" evidence="4">
    <location>
        <begin position="3"/>
        <end position="191"/>
    </location>
</feature>
<dbReference type="EMBL" id="CP000453">
    <property type="protein sequence ID" value="ABI56324.1"/>
    <property type="molecule type" value="Genomic_DNA"/>
</dbReference>
<dbReference type="Pfam" id="PF00005">
    <property type="entry name" value="ABC_tran"/>
    <property type="match status" value="2"/>
</dbReference>
<evidence type="ECO:0000313" key="5">
    <source>
        <dbReference type="EMBL" id="ABI56324.1"/>
    </source>
</evidence>
<keyword evidence="6" id="KW-1185">Reference proteome</keyword>
<dbReference type="InterPro" id="IPR003439">
    <property type="entry name" value="ABC_transporter-like_ATP-bd"/>
</dbReference>
<organism evidence="5 6">
    <name type="scientific">Alkalilimnicola ehrlichii (strain ATCC BAA-1101 / DSM 17681 / MLHE-1)</name>
    <dbReference type="NCBI Taxonomy" id="187272"/>
    <lineage>
        <taxon>Bacteria</taxon>
        <taxon>Pseudomonadati</taxon>
        <taxon>Pseudomonadota</taxon>
        <taxon>Gammaproteobacteria</taxon>
        <taxon>Chromatiales</taxon>
        <taxon>Ectothiorhodospiraceae</taxon>
        <taxon>Alkalilimnicola</taxon>
    </lineage>
</organism>
<evidence type="ECO:0000256" key="1">
    <source>
        <dbReference type="ARBA" id="ARBA00022448"/>
    </source>
</evidence>
<dbReference type="InterPro" id="IPR050153">
    <property type="entry name" value="Metal_Ion_Import_ABC"/>
</dbReference>
<dbReference type="InterPro" id="IPR027417">
    <property type="entry name" value="P-loop_NTPase"/>
</dbReference>
<evidence type="ECO:0000313" key="6">
    <source>
        <dbReference type="Proteomes" id="UP000001962"/>
    </source>
</evidence>
<dbReference type="AlphaFoldDB" id="Q0AA13"/>
<dbReference type="Proteomes" id="UP000001962">
    <property type="component" value="Chromosome"/>
</dbReference>
<name>Q0AA13_ALKEH</name>
<dbReference type="KEGG" id="aeh:Mlg_0971"/>
<keyword evidence="2" id="KW-0547">Nucleotide-binding</keyword>
<accession>Q0AA13</accession>
<dbReference type="Gene3D" id="3.40.50.300">
    <property type="entry name" value="P-loop containing nucleotide triphosphate hydrolases"/>
    <property type="match status" value="2"/>
</dbReference>
<dbReference type="RefSeq" id="WP_011628719.1">
    <property type="nucleotide sequence ID" value="NC_008340.1"/>
</dbReference>
<keyword evidence="3" id="KW-0067">ATP-binding</keyword>
<dbReference type="HOGENOM" id="CLU_000604_1_22_6"/>
<gene>
    <name evidence="5" type="ordered locus">Mlg_0971</name>
</gene>
<dbReference type="GO" id="GO:0005524">
    <property type="term" value="F:ATP binding"/>
    <property type="evidence" value="ECO:0007669"/>
    <property type="project" value="UniProtKB-KW"/>
</dbReference>
<evidence type="ECO:0000256" key="3">
    <source>
        <dbReference type="ARBA" id="ARBA00022840"/>
    </source>
</evidence>
<proteinExistence type="predicted"/>
<reference evidence="6" key="1">
    <citation type="submission" date="2006-08" db="EMBL/GenBank/DDBJ databases">
        <title>Complete sequence of Alkalilimnicola ehrilichei MLHE-1.</title>
        <authorList>
            <person name="Copeland A."/>
            <person name="Lucas S."/>
            <person name="Lapidus A."/>
            <person name="Barry K."/>
            <person name="Detter J.C."/>
            <person name="Glavina del Rio T."/>
            <person name="Hammon N."/>
            <person name="Israni S."/>
            <person name="Dalin E."/>
            <person name="Tice H."/>
            <person name="Pitluck S."/>
            <person name="Sims D."/>
            <person name="Brettin T."/>
            <person name="Bruce D."/>
            <person name="Han C."/>
            <person name="Tapia R."/>
            <person name="Gilna P."/>
            <person name="Schmutz J."/>
            <person name="Larimer F."/>
            <person name="Land M."/>
            <person name="Hauser L."/>
            <person name="Kyrpides N."/>
            <person name="Mikhailova N."/>
            <person name="Oremland R.S."/>
            <person name="Hoeft S.E."/>
            <person name="Switzer-Blum J."/>
            <person name="Kulp T."/>
            <person name="King G."/>
            <person name="Tabita R."/>
            <person name="Witte B."/>
            <person name="Santini J.M."/>
            <person name="Basu P."/>
            <person name="Hollibaugh J.T."/>
            <person name="Xie G."/>
            <person name="Stolz J.F."/>
            <person name="Richardson P."/>
        </authorList>
    </citation>
    <scope>NUCLEOTIDE SEQUENCE [LARGE SCALE GENOMIC DNA]</scope>
    <source>
        <strain evidence="6">ATCC BAA-1101 / DSM 17681 / MLHE-1</strain>
    </source>
</reference>
<dbReference type="GO" id="GO:0016887">
    <property type="term" value="F:ATP hydrolysis activity"/>
    <property type="evidence" value="ECO:0007669"/>
    <property type="project" value="InterPro"/>
</dbReference>
<dbReference type="PANTHER" id="PTHR42734">
    <property type="entry name" value="METAL TRANSPORT SYSTEM ATP-BINDING PROTEIN TM_0124-RELATED"/>
    <property type="match status" value="1"/>
</dbReference>
<dbReference type="SUPFAM" id="SSF52540">
    <property type="entry name" value="P-loop containing nucleoside triphosphate hydrolases"/>
    <property type="match status" value="1"/>
</dbReference>
<dbReference type="OrthoDB" id="9780942at2"/>
<keyword evidence="1" id="KW-0813">Transport</keyword>
<dbReference type="eggNOG" id="COG0488">
    <property type="taxonomic scope" value="Bacteria"/>
</dbReference>
<dbReference type="SMART" id="SM00382">
    <property type="entry name" value="AAA"/>
    <property type="match status" value="1"/>
</dbReference>
<protein>
    <submittedName>
        <fullName evidence="5">ABC transporter related protein</fullName>
    </submittedName>
</protein>
<evidence type="ECO:0000259" key="4">
    <source>
        <dbReference type="PROSITE" id="PS50893"/>
    </source>
</evidence>
<sequence length="191" mass="20300">MDTPLLDIRNLRAGYRTPVVGPFSLQVRAGEIIGLTGPNGCGKSTVLKAVTGEARVFEGQIERDTAAGIALQAQSPATRGEIPLTGGELLRLMGHDGTGLPARLAGLTHRRVDRLSGGQRQILAVWAVLYSGARLILLDEPGNNLDREGLDLLSEALATLPANRAVVMVSHEQALVDRVCHRVVDMEAAQA</sequence>
<dbReference type="PROSITE" id="PS50893">
    <property type="entry name" value="ABC_TRANSPORTER_2"/>
    <property type="match status" value="1"/>
</dbReference>